<dbReference type="Proteomes" id="UP000824469">
    <property type="component" value="Unassembled WGS sequence"/>
</dbReference>
<reference evidence="1 2" key="1">
    <citation type="journal article" date="2021" name="Nat. Plants">
        <title>The Taxus genome provides insights into paclitaxel biosynthesis.</title>
        <authorList>
            <person name="Xiong X."/>
            <person name="Gou J."/>
            <person name="Liao Q."/>
            <person name="Li Y."/>
            <person name="Zhou Q."/>
            <person name="Bi G."/>
            <person name="Li C."/>
            <person name="Du R."/>
            <person name="Wang X."/>
            <person name="Sun T."/>
            <person name="Guo L."/>
            <person name="Liang H."/>
            <person name="Lu P."/>
            <person name="Wu Y."/>
            <person name="Zhang Z."/>
            <person name="Ro D.K."/>
            <person name="Shang Y."/>
            <person name="Huang S."/>
            <person name="Yan J."/>
        </authorList>
    </citation>
    <scope>NUCLEOTIDE SEQUENCE [LARGE SCALE GENOMIC DNA]</scope>
    <source>
        <strain evidence="1">Ta-2019</strain>
    </source>
</reference>
<organism evidence="1 2">
    <name type="scientific">Taxus chinensis</name>
    <name type="common">Chinese yew</name>
    <name type="synonym">Taxus wallichiana var. chinensis</name>
    <dbReference type="NCBI Taxonomy" id="29808"/>
    <lineage>
        <taxon>Eukaryota</taxon>
        <taxon>Viridiplantae</taxon>
        <taxon>Streptophyta</taxon>
        <taxon>Embryophyta</taxon>
        <taxon>Tracheophyta</taxon>
        <taxon>Spermatophyta</taxon>
        <taxon>Pinopsida</taxon>
        <taxon>Pinidae</taxon>
        <taxon>Conifers II</taxon>
        <taxon>Cupressales</taxon>
        <taxon>Taxaceae</taxon>
        <taxon>Taxus</taxon>
    </lineage>
</organism>
<dbReference type="AlphaFoldDB" id="A0AA38FH31"/>
<name>A0AA38FH31_TAXCH</name>
<gene>
    <name evidence="1" type="ORF">KI387_012779</name>
</gene>
<dbReference type="EMBL" id="JAHRHJ020000009">
    <property type="protein sequence ID" value="KAH9301196.1"/>
    <property type="molecule type" value="Genomic_DNA"/>
</dbReference>
<feature type="non-terminal residue" evidence="1">
    <location>
        <position position="57"/>
    </location>
</feature>
<sequence>LNSECFINPTLPEAEQLRTWAALNSKELVPISLSFVKIDNTDIAGVHEVAQLEVATK</sequence>
<keyword evidence="2" id="KW-1185">Reference proteome</keyword>
<evidence type="ECO:0000313" key="1">
    <source>
        <dbReference type="EMBL" id="KAH9301196.1"/>
    </source>
</evidence>
<evidence type="ECO:0000313" key="2">
    <source>
        <dbReference type="Proteomes" id="UP000824469"/>
    </source>
</evidence>
<comment type="caution">
    <text evidence="1">The sequence shown here is derived from an EMBL/GenBank/DDBJ whole genome shotgun (WGS) entry which is preliminary data.</text>
</comment>
<accession>A0AA38FH31</accession>
<protein>
    <submittedName>
        <fullName evidence="1">Uncharacterized protein</fullName>
    </submittedName>
</protein>
<proteinExistence type="predicted"/>
<feature type="non-terminal residue" evidence="1">
    <location>
        <position position="1"/>
    </location>
</feature>